<evidence type="ECO:0000256" key="2">
    <source>
        <dbReference type="SAM" id="MobiDB-lite"/>
    </source>
</evidence>
<evidence type="ECO:0000313" key="4">
    <source>
        <dbReference type="Proteomes" id="UP000502823"/>
    </source>
</evidence>
<feature type="coiled-coil region" evidence="1">
    <location>
        <begin position="329"/>
        <end position="382"/>
    </location>
</feature>
<evidence type="ECO:0008006" key="5">
    <source>
        <dbReference type="Google" id="ProtNLM"/>
    </source>
</evidence>
<accession>A0A6L2Q239</accession>
<evidence type="ECO:0000256" key="1">
    <source>
        <dbReference type="SAM" id="Coils"/>
    </source>
</evidence>
<comment type="caution">
    <text evidence="3">The sequence shown here is derived from an EMBL/GenBank/DDBJ whole genome shotgun (WGS) entry which is preliminary data.</text>
</comment>
<dbReference type="GO" id="GO:0000922">
    <property type="term" value="C:spindle pole"/>
    <property type="evidence" value="ECO:0007669"/>
    <property type="project" value="InterPro"/>
</dbReference>
<dbReference type="OrthoDB" id="7735955at2759"/>
<name>A0A6L2Q239_COPFO</name>
<reference evidence="4" key="1">
    <citation type="submission" date="2020-01" db="EMBL/GenBank/DDBJ databases">
        <title>Draft genome sequence of the Termite Coptotermes fromosanus.</title>
        <authorList>
            <person name="Itakura S."/>
            <person name="Yosikawa Y."/>
            <person name="Umezawa K."/>
        </authorList>
    </citation>
    <scope>NUCLEOTIDE SEQUENCE [LARGE SCALE GENOMIC DNA]</scope>
</reference>
<dbReference type="PANTHER" id="PTHR21616:SF2">
    <property type="entry name" value="CENTROSOME AND SPINDLE POLE-ASSOCIATED PROTEIN 1"/>
    <property type="match status" value="1"/>
</dbReference>
<dbReference type="AlphaFoldDB" id="A0A6L2Q239"/>
<dbReference type="GO" id="GO:0005874">
    <property type="term" value="C:microtubule"/>
    <property type="evidence" value="ECO:0007669"/>
    <property type="project" value="InterPro"/>
</dbReference>
<evidence type="ECO:0000313" key="3">
    <source>
        <dbReference type="EMBL" id="GFG37612.1"/>
    </source>
</evidence>
<feature type="region of interest" description="Disordered" evidence="2">
    <location>
        <begin position="35"/>
        <end position="58"/>
    </location>
</feature>
<dbReference type="PANTHER" id="PTHR21616">
    <property type="entry name" value="CENTROSOME SPINDLE POLE ASSOCIATED PROTEIN"/>
    <property type="match status" value="1"/>
</dbReference>
<organism evidence="3 4">
    <name type="scientific">Coptotermes formosanus</name>
    <name type="common">Formosan subterranean termite</name>
    <dbReference type="NCBI Taxonomy" id="36987"/>
    <lineage>
        <taxon>Eukaryota</taxon>
        <taxon>Metazoa</taxon>
        <taxon>Ecdysozoa</taxon>
        <taxon>Arthropoda</taxon>
        <taxon>Hexapoda</taxon>
        <taxon>Insecta</taxon>
        <taxon>Pterygota</taxon>
        <taxon>Neoptera</taxon>
        <taxon>Polyneoptera</taxon>
        <taxon>Dictyoptera</taxon>
        <taxon>Blattodea</taxon>
        <taxon>Blattoidea</taxon>
        <taxon>Termitoidae</taxon>
        <taxon>Rhinotermitidae</taxon>
        <taxon>Coptotermes</taxon>
    </lineage>
</organism>
<dbReference type="Proteomes" id="UP000502823">
    <property type="component" value="Unassembled WGS sequence"/>
</dbReference>
<keyword evidence="1" id="KW-0175">Coiled coil</keyword>
<proteinExistence type="predicted"/>
<dbReference type="GO" id="GO:0005813">
    <property type="term" value="C:centrosome"/>
    <property type="evidence" value="ECO:0007669"/>
    <property type="project" value="InterPro"/>
</dbReference>
<dbReference type="GO" id="GO:0032467">
    <property type="term" value="P:positive regulation of cytokinesis"/>
    <property type="evidence" value="ECO:0007669"/>
    <property type="project" value="InterPro"/>
</dbReference>
<dbReference type="InParanoid" id="A0A6L2Q239"/>
<dbReference type="InterPro" id="IPR026708">
    <property type="entry name" value="CSPP1"/>
</dbReference>
<sequence>MDDADNELVTLLLKSKSKIWEDKKRLGLLGEKHSCEKTVTTSQHSPVPGEHGRSNDSKEAHNFYDSVREGKKDLLISCISSGSPGFGEQREHKVQPMVRFGEYSPQNPCLLSPGKTLLGLGEYEEKRRQILERKKHEYLEQMVQARQEVKDAVSGRISELSQQQESSEFRLRPHLNTKRTAGTQTDTKACLTCHMQDAEFSPLAVYGSGISPVAASTKTPSWEISALPTLSPHAQITTTATQTSGTATQTPGGSVRLSNYESVPAINTSGASGLIALPQHASYVPLSPRERKMIEFRESYSPSFLQGHPFRRGGFDVATDQTLDICHRQQAYQEELRRQIEEKKRIEAEQQKKEKEEEEAIARRVELQQERMRQEYVQEEALRRNKHLQRLHQAEDFQHRQEAWKLKAEPRHKTEARRTLGKRHKDLQAGLAQHSSYSTESLGVSLPVPALRTKHLFSESPKETTSSSCAASRAIQDVADDVIRDSSTRISDIESNNKVNTVENKRTEQTQDSSVEYPAHNKIADKGSPQVNNLEYPLHSSDSEYLLNNYSTGKEISEPVTISYHQPRPEVIKAAGYGSSGQKCHVQSSTNALELLGPRTRHSELRTESVQRVSSLLPQDTNNCGEKLDDSLSIPILRAPSPVIPTAKIGQAASGSDAACKLEAKWQVPAVVRNVVHGGSDSNILTQLGAMRHQLQLEQIRMEEHLQQRQLKNKS</sequence>
<keyword evidence="4" id="KW-1185">Reference proteome</keyword>
<protein>
    <recommendedName>
        <fullName evidence="5">CCDC66 domain-containing protein</fullName>
    </recommendedName>
</protein>
<dbReference type="EMBL" id="BLKM01012782">
    <property type="protein sequence ID" value="GFG37612.1"/>
    <property type="molecule type" value="Genomic_DNA"/>
</dbReference>
<gene>
    <name evidence="3" type="ORF">Cfor_12217</name>
</gene>